<dbReference type="InterPro" id="IPR019574">
    <property type="entry name" value="NADH_UbQ_OxRdtase_Gsu_4Fe4S-bd"/>
</dbReference>
<dbReference type="PANTHER" id="PTHR24960:SF84">
    <property type="entry name" value="HYDROGENASE SUBUNIT"/>
    <property type="match status" value="1"/>
</dbReference>
<dbReference type="InterPro" id="IPR036010">
    <property type="entry name" value="2Fe-2S_ferredoxin-like_sf"/>
</dbReference>
<evidence type="ECO:0000256" key="6">
    <source>
        <dbReference type="ARBA" id="ARBA00022723"/>
    </source>
</evidence>
<keyword evidence="5" id="KW-0001">2Fe-2S</keyword>
<dbReference type="GO" id="GO:0046872">
    <property type="term" value="F:metal ion binding"/>
    <property type="evidence" value="ECO:0007669"/>
    <property type="project" value="UniProtKB-KW"/>
</dbReference>
<name>A0A926IM98_9FIRM</name>
<feature type="domain" description="4Fe-4S ferredoxin-type" evidence="12">
    <location>
        <begin position="182"/>
        <end position="211"/>
    </location>
</feature>
<dbReference type="SUPFAM" id="SSF54292">
    <property type="entry name" value="2Fe-2S ferredoxin-like"/>
    <property type="match status" value="1"/>
</dbReference>
<evidence type="ECO:0000256" key="5">
    <source>
        <dbReference type="ARBA" id="ARBA00022714"/>
    </source>
</evidence>
<dbReference type="InterPro" id="IPR000283">
    <property type="entry name" value="NADH_UbQ_OxRdtase_75kDa_su_CS"/>
</dbReference>
<dbReference type="PROSITE" id="PS51839">
    <property type="entry name" value="4FE4S_HC3"/>
    <property type="match status" value="1"/>
</dbReference>
<dbReference type="FunFam" id="3.30.70.20:FF:000035">
    <property type="entry name" value="Iron hydrogenase 1"/>
    <property type="match status" value="1"/>
</dbReference>
<feature type="domain" description="4Fe-4S His(Cys)3-ligated-type" evidence="13">
    <location>
        <begin position="80"/>
        <end position="119"/>
    </location>
</feature>
<sequence length="311" mass="35045">MMYVTLTIDGQKANVPKDYTILQAAKEIGIEVPALCYDPNLEIVAACRLCLVEIEGKNKLETSCSTKVREGMVVHTESEKIISIRKEILQLLLDSHPNDCLTCQKAGECLLQKYAYRYDVKFREHDGAMRPNLVDTSSPYILKDDSKCILCGKCVRTCSLIDDRKVLAFSNRGYDTKISLDADQTLETSSCVSCNRCVVVCPVGALVDKRTMGKMRPWEGESHVVKCKACQYGCNFEVLTKNKEKVAVRAMEPDQGRPLCLKGRLTTELINIDMPDKPYRKIGGRFEETTWEKALGLNEILEKIRTIKDND</sequence>
<comment type="caution">
    <text evidence="14">The sequence shown here is derived from an EMBL/GenBank/DDBJ whole genome shotgun (WGS) entry which is preliminary data.</text>
</comment>
<evidence type="ECO:0000256" key="10">
    <source>
        <dbReference type="ARBA" id="ARBA00023014"/>
    </source>
</evidence>
<dbReference type="PROSITE" id="PS00641">
    <property type="entry name" value="COMPLEX1_75K_1"/>
    <property type="match status" value="1"/>
</dbReference>
<dbReference type="GO" id="GO:0051539">
    <property type="term" value="F:4 iron, 4 sulfur cluster binding"/>
    <property type="evidence" value="ECO:0007669"/>
    <property type="project" value="UniProtKB-KW"/>
</dbReference>
<dbReference type="Gene3D" id="3.10.20.740">
    <property type="match status" value="1"/>
</dbReference>
<dbReference type="GO" id="GO:0042773">
    <property type="term" value="P:ATP synthesis coupled electron transport"/>
    <property type="evidence" value="ECO:0007669"/>
    <property type="project" value="InterPro"/>
</dbReference>
<dbReference type="SUPFAM" id="SSF54862">
    <property type="entry name" value="4Fe-4S ferredoxins"/>
    <property type="match status" value="1"/>
</dbReference>
<gene>
    <name evidence="14" type="ORF">H8689_07640</name>
</gene>
<dbReference type="SUPFAM" id="SSF53706">
    <property type="entry name" value="Formate dehydrogenase/DMSO reductase, domains 1-3"/>
    <property type="match status" value="1"/>
</dbReference>
<evidence type="ECO:0000256" key="8">
    <source>
        <dbReference type="ARBA" id="ARBA00023002"/>
    </source>
</evidence>
<evidence type="ECO:0000256" key="3">
    <source>
        <dbReference type="ARBA" id="ARBA00013529"/>
    </source>
</evidence>
<keyword evidence="15" id="KW-1185">Reference proteome</keyword>
<dbReference type="PROSITE" id="PS51379">
    <property type="entry name" value="4FE4S_FER_2"/>
    <property type="match status" value="2"/>
</dbReference>
<dbReference type="InterPro" id="IPR017900">
    <property type="entry name" value="4Fe4S_Fe_S_CS"/>
</dbReference>
<dbReference type="InterPro" id="IPR001041">
    <property type="entry name" value="2Fe-2S_ferredoxin-type"/>
</dbReference>
<dbReference type="EMBL" id="JACRTK010000003">
    <property type="protein sequence ID" value="MBC8590984.1"/>
    <property type="molecule type" value="Genomic_DNA"/>
</dbReference>
<dbReference type="SMART" id="SM00929">
    <property type="entry name" value="NADH-G_4Fe-4S_3"/>
    <property type="match status" value="1"/>
</dbReference>
<keyword evidence="7" id="KW-0677">Repeat</keyword>
<comment type="function">
    <text evidence="2">Ferredoxins are iron-sulfur proteins that transfer electrons in a wide variety of metabolic reactions.</text>
</comment>
<keyword evidence="9" id="KW-0408">Iron</keyword>
<feature type="domain" description="2Fe-2S ferredoxin-type" evidence="11">
    <location>
        <begin position="2"/>
        <end position="80"/>
    </location>
</feature>
<dbReference type="CDD" id="cd00207">
    <property type="entry name" value="fer2"/>
    <property type="match status" value="1"/>
</dbReference>
<dbReference type="AlphaFoldDB" id="A0A926IM98"/>
<dbReference type="Pfam" id="PF13510">
    <property type="entry name" value="Fer2_4"/>
    <property type="match status" value="1"/>
</dbReference>
<organism evidence="14 15">
    <name type="scientific">Wansuia hejianensis</name>
    <dbReference type="NCBI Taxonomy" id="2763667"/>
    <lineage>
        <taxon>Bacteria</taxon>
        <taxon>Bacillati</taxon>
        <taxon>Bacillota</taxon>
        <taxon>Clostridia</taxon>
        <taxon>Lachnospirales</taxon>
        <taxon>Lachnospiraceae</taxon>
        <taxon>Wansuia</taxon>
    </lineage>
</organism>
<keyword evidence="8" id="KW-0560">Oxidoreductase</keyword>
<evidence type="ECO:0000256" key="2">
    <source>
        <dbReference type="ARBA" id="ARBA00003532"/>
    </source>
</evidence>
<evidence type="ECO:0000313" key="14">
    <source>
        <dbReference type="EMBL" id="MBC8590984.1"/>
    </source>
</evidence>
<dbReference type="GO" id="GO:0051537">
    <property type="term" value="F:2 iron, 2 sulfur cluster binding"/>
    <property type="evidence" value="ECO:0007669"/>
    <property type="project" value="UniProtKB-KW"/>
</dbReference>
<protein>
    <recommendedName>
        <fullName evidence="3">Ferredoxin</fullName>
    </recommendedName>
</protein>
<evidence type="ECO:0000259" key="13">
    <source>
        <dbReference type="PROSITE" id="PS51839"/>
    </source>
</evidence>
<evidence type="ECO:0000256" key="7">
    <source>
        <dbReference type="ARBA" id="ARBA00022737"/>
    </source>
</evidence>
<feature type="domain" description="4Fe-4S ferredoxin-type" evidence="12">
    <location>
        <begin position="139"/>
        <end position="158"/>
    </location>
</feature>
<dbReference type="Pfam" id="PF12838">
    <property type="entry name" value="Fer4_7"/>
    <property type="match status" value="1"/>
</dbReference>
<evidence type="ECO:0000259" key="12">
    <source>
        <dbReference type="PROSITE" id="PS51379"/>
    </source>
</evidence>
<proteinExistence type="predicted"/>
<keyword evidence="4" id="KW-0004">4Fe-4S</keyword>
<comment type="cofactor">
    <cofactor evidence="1">
        <name>[4Fe-4S] cluster</name>
        <dbReference type="ChEBI" id="CHEBI:49883"/>
    </cofactor>
</comment>
<evidence type="ECO:0000256" key="1">
    <source>
        <dbReference type="ARBA" id="ARBA00001966"/>
    </source>
</evidence>
<dbReference type="PROSITE" id="PS51085">
    <property type="entry name" value="2FE2S_FER_2"/>
    <property type="match status" value="1"/>
</dbReference>
<dbReference type="GO" id="GO:0016491">
    <property type="term" value="F:oxidoreductase activity"/>
    <property type="evidence" value="ECO:0007669"/>
    <property type="project" value="UniProtKB-KW"/>
</dbReference>
<dbReference type="PROSITE" id="PS00198">
    <property type="entry name" value="4FE4S_FER_1"/>
    <property type="match status" value="1"/>
</dbReference>
<evidence type="ECO:0000256" key="4">
    <source>
        <dbReference type="ARBA" id="ARBA00022485"/>
    </source>
</evidence>
<keyword evidence="10" id="KW-0411">Iron-sulfur</keyword>
<dbReference type="FunFam" id="3.10.20.740:FF:000005">
    <property type="entry name" value="NADH:ubiquinone oxidoreductase subunit"/>
    <property type="match status" value="1"/>
</dbReference>
<dbReference type="PANTHER" id="PTHR24960">
    <property type="entry name" value="PHOTOSYSTEM I IRON-SULFUR CENTER-RELATED"/>
    <property type="match status" value="1"/>
</dbReference>
<reference evidence="14 15" key="1">
    <citation type="submission" date="2020-08" db="EMBL/GenBank/DDBJ databases">
        <title>Genome public.</title>
        <authorList>
            <person name="Liu C."/>
            <person name="Sun Q."/>
        </authorList>
    </citation>
    <scope>NUCLEOTIDE SEQUENCE [LARGE SCALE GENOMIC DNA]</scope>
    <source>
        <strain evidence="14 15">NSJ-26</strain>
    </source>
</reference>
<evidence type="ECO:0000256" key="9">
    <source>
        <dbReference type="ARBA" id="ARBA00023004"/>
    </source>
</evidence>
<dbReference type="InterPro" id="IPR050157">
    <property type="entry name" value="PSI_iron-sulfur_center"/>
</dbReference>
<keyword evidence="6" id="KW-0479">Metal-binding</keyword>
<dbReference type="GO" id="GO:0016020">
    <property type="term" value="C:membrane"/>
    <property type="evidence" value="ECO:0007669"/>
    <property type="project" value="InterPro"/>
</dbReference>
<dbReference type="Gene3D" id="3.30.70.20">
    <property type="match status" value="1"/>
</dbReference>
<dbReference type="GO" id="GO:0008137">
    <property type="term" value="F:NADH dehydrogenase (ubiquinone) activity"/>
    <property type="evidence" value="ECO:0007669"/>
    <property type="project" value="InterPro"/>
</dbReference>
<dbReference type="Pfam" id="PF10588">
    <property type="entry name" value="NADH-G_4Fe-4S_3"/>
    <property type="match status" value="1"/>
</dbReference>
<dbReference type="Proteomes" id="UP000601522">
    <property type="component" value="Unassembled WGS sequence"/>
</dbReference>
<dbReference type="Gene3D" id="3.30.200.210">
    <property type="match status" value="1"/>
</dbReference>
<dbReference type="InterPro" id="IPR017896">
    <property type="entry name" value="4Fe4S_Fe-S-bd"/>
</dbReference>
<accession>A0A926IM98</accession>
<evidence type="ECO:0000313" key="15">
    <source>
        <dbReference type="Proteomes" id="UP000601522"/>
    </source>
</evidence>
<evidence type="ECO:0000259" key="11">
    <source>
        <dbReference type="PROSITE" id="PS51085"/>
    </source>
</evidence>